<dbReference type="EMBL" id="CABDUW010000461">
    <property type="protein sequence ID" value="VTJ69414.1"/>
    <property type="molecule type" value="Genomic_DNA"/>
</dbReference>
<dbReference type="Proteomes" id="UP000335636">
    <property type="component" value="Unassembled WGS sequence"/>
</dbReference>
<dbReference type="AlphaFoldDB" id="A0A5E4BI65"/>
<dbReference type="GO" id="GO:0031083">
    <property type="term" value="C:BLOC-1 complex"/>
    <property type="evidence" value="ECO:0007669"/>
    <property type="project" value="TreeGrafter"/>
</dbReference>
<keyword evidence="2" id="KW-1185">Reference proteome</keyword>
<sequence length="113" mass="12829">MRGIYAKVDRLELFQLEPLHLRPWAGWSPWVWTQHSSVSTWSSAPAWPLEPSESQCSSTIKAFVRMVGHHAALLEAHVRQAERDHGAFPQALRRWLGSAGFPSFRNVSICPPK</sequence>
<evidence type="ECO:0000313" key="1">
    <source>
        <dbReference type="EMBL" id="VTJ69414.1"/>
    </source>
</evidence>
<name>A0A5E4BI65_MARMO</name>
<proteinExistence type="predicted"/>
<protein>
    <submittedName>
        <fullName evidence="1">Uncharacterized protein</fullName>
    </submittedName>
</protein>
<gene>
    <name evidence="1" type="ORF">MONAX_5E002225</name>
</gene>
<reference evidence="1" key="1">
    <citation type="submission" date="2019-04" db="EMBL/GenBank/DDBJ databases">
        <authorList>
            <person name="Alioto T."/>
            <person name="Alioto T."/>
        </authorList>
    </citation>
    <scope>NUCLEOTIDE SEQUENCE [LARGE SCALE GENOMIC DNA]</scope>
</reference>
<organism evidence="1 2">
    <name type="scientific">Marmota monax</name>
    <name type="common">Woodchuck</name>
    <dbReference type="NCBI Taxonomy" id="9995"/>
    <lineage>
        <taxon>Eukaryota</taxon>
        <taxon>Metazoa</taxon>
        <taxon>Chordata</taxon>
        <taxon>Craniata</taxon>
        <taxon>Vertebrata</taxon>
        <taxon>Euteleostomi</taxon>
        <taxon>Mammalia</taxon>
        <taxon>Eutheria</taxon>
        <taxon>Euarchontoglires</taxon>
        <taxon>Glires</taxon>
        <taxon>Rodentia</taxon>
        <taxon>Sciuromorpha</taxon>
        <taxon>Sciuridae</taxon>
        <taxon>Xerinae</taxon>
        <taxon>Marmotini</taxon>
        <taxon>Marmota</taxon>
    </lineage>
</organism>
<comment type="caution">
    <text evidence="1">The sequence shown here is derived from an EMBL/GenBank/DDBJ whole genome shotgun (WGS) entry which is preliminary data.</text>
</comment>
<evidence type="ECO:0000313" key="2">
    <source>
        <dbReference type="Proteomes" id="UP000335636"/>
    </source>
</evidence>
<dbReference type="PANTHER" id="PTHR16230:SF5">
    <property type="entry name" value="BREAST CARCINOMA-AMPLIFIED SEQUENCE 4"/>
    <property type="match status" value="1"/>
</dbReference>
<dbReference type="InterPro" id="IPR024857">
    <property type="entry name" value="Cappuccino"/>
</dbReference>
<dbReference type="PANTHER" id="PTHR16230">
    <property type="entry name" value="CAPPUCCINO"/>
    <property type="match status" value="1"/>
</dbReference>
<accession>A0A5E4BI65</accession>